<dbReference type="SUPFAM" id="SSF88659">
    <property type="entry name" value="Sigma3 and sigma4 domains of RNA polymerase sigma factors"/>
    <property type="match status" value="1"/>
</dbReference>
<organism evidence="2 3">
    <name type="scientific">Macrococcus hajekii</name>
    <dbReference type="NCBI Taxonomy" id="198482"/>
    <lineage>
        <taxon>Bacteria</taxon>
        <taxon>Bacillati</taxon>
        <taxon>Bacillota</taxon>
        <taxon>Bacilli</taxon>
        <taxon>Bacillales</taxon>
        <taxon>Staphylococcaceae</taxon>
        <taxon>Macrococcus</taxon>
    </lineage>
</organism>
<dbReference type="InterPro" id="IPR018658">
    <property type="entry name" value="DUF2089"/>
</dbReference>
<dbReference type="EMBL" id="SCWE01000001">
    <property type="protein sequence ID" value="TDM02739.1"/>
    <property type="molecule type" value="Genomic_DNA"/>
</dbReference>
<accession>A0A4R6BLR2</accession>
<evidence type="ECO:0000313" key="2">
    <source>
        <dbReference type="EMBL" id="TDM02739.1"/>
    </source>
</evidence>
<comment type="caution">
    <text evidence="2">The sequence shown here is derived from an EMBL/GenBank/DDBJ whole genome shotgun (WGS) entry which is preliminary data.</text>
</comment>
<proteinExistence type="predicted"/>
<dbReference type="RefSeq" id="WP_133428827.1">
    <property type="nucleotide sequence ID" value="NZ_BMCC01000002.1"/>
</dbReference>
<keyword evidence="3" id="KW-1185">Reference proteome</keyword>
<feature type="domain" description="DUF2089" evidence="1">
    <location>
        <begin position="13"/>
        <end position="57"/>
    </location>
</feature>
<dbReference type="InterPro" id="IPR013324">
    <property type="entry name" value="RNA_pol_sigma_r3/r4-like"/>
</dbReference>
<dbReference type="Proteomes" id="UP000295328">
    <property type="component" value="Unassembled WGS sequence"/>
</dbReference>
<reference evidence="2 3" key="1">
    <citation type="submission" date="2019-01" db="EMBL/GenBank/DDBJ databases">
        <title>Draft genome sequences of the type strains of six Macrococcus species.</title>
        <authorList>
            <person name="Mazhar S."/>
            <person name="Altermann E."/>
            <person name="Hill C."/>
            <person name="Mcauliffe O."/>
        </authorList>
    </citation>
    <scope>NUCLEOTIDE SEQUENCE [LARGE SCALE GENOMIC DNA]</scope>
    <source>
        <strain evidence="2 3">CCM4809</strain>
    </source>
</reference>
<name>A0A4R6BLR2_9STAP</name>
<dbReference type="AlphaFoldDB" id="A0A4R6BLR2"/>
<dbReference type="Pfam" id="PF09862">
    <property type="entry name" value="DUF2089"/>
    <property type="match status" value="1"/>
</dbReference>
<evidence type="ECO:0000313" key="3">
    <source>
        <dbReference type="Proteomes" id="UP000295328"/>
    </source>
</evidence>
<sequence length="98" mass="11420">MNKDEIPEWILTLDKEDIQFIKNFLLESGSLKSIAKLYDVSYPTVRVRLDNLINKVRLSDQNEHSHLISYIKSLAIDEVISLDEAKKLINLYKEEKGE</sequence>
<evidence type="ECO:0000259" key="1">
    <source>
        <dbReference type="Pfam" id="PF09862"/>
    </source>
</evidence>
<gene>
    <name evidence="2" type="ORF">ERX37_01215</name>
</gene>
<dbReference type="OrthoDB" id="9797643at2"/>
<protein>
    <submittedName>
        <fullName evidence="2">DUF2089 family protein</fullName>
    </submittedName>
</protein>